<reference evidence="4" key="1">
    <citation type="journal article" date="2015" name="Proc. Natl. Acad. Sci. U.S.A.">
        <title>Genome sequence of the Asian Tiger mosquito, Aedes albopictus, reveals insights into its biology, genetics, and evolution.</title>
        <authorList>
            <person name="Chen X.G."/>
            <person name="Jiang X."/>
            <person name="Gu J."/>
            <person name="Xu M."/>
            <person name="Wu Y."/>
            <person name="Deng Y."/>
            <person name="Zhang C."/>
            <person name="Bonizzoni M."/>
            <person name="Dermauw W."/>
            <person name="Vontas J."/>
            <person name="Armbruster P."/>
            <person name="Huang X."/>
            <person name="Yang Y."/>
            <person name="Zhang H."/>
            <person name="He W."/>
            <person name="Peng H."/>
            <person name="Liu Y."/>
            <person name="Wu K."/>
            <person name="Chen J."/>
            <person name="Lirakis M."/>
            <person name="Topalis P."/>
            <person name="Van Leeuwen T."/>
            <person name="Hall A.B."/>
            <person name="Jiang X."/>
            <person name="Thorpe C."/>
            <person name="Mueller R.L."/>
            <person name="Sun C."/>
            <person name="Waterhouse R.M."/>
            <person name="Yan G."/>
            <person name="Tu Z.J."/>
            <person name="Fang X."/>
            <person name="James A.A."/>
        </authorList>
    </citation>
    <scope>NUCLEOTIDE SEQUENCE [LARGE SCALE GENOMIC DNA]</scope>
    <source>
        <strain evidence="4">Foshan</strain>
    </source>
</reference>
<dbReference type="SUPFAM" id="SSF50630">
    <property type="entry name" value="Acid proteases"/>
    <property type="match status" value="1"/>
</dbReference>
<dbReference type="GeneID" id="115255474"/>
<keyword evidence="1" id="KW-0378">Hydrolase</keyword>
<dbReference type="EnsemblMetazoa" id="AALFPA23_002728.R2713">
    <property type="protein sequence ID" value="AALFPA23_002728.P2713"/>
    <property type="gene ID" value="AALFPA23_002728"/>
</dbReference>
<proteinExistence type="predicted"/>
<protein>
    <recommendedName>
        <fullName evidence="2">Peptidase A2 domain-containing protein</fullName>
    </recommendedName>
</protein>
<sequence>MAWPMVNPLVPPFVEDSDGPTALRWEKWREQFDAYLAWKDVEDHEEKFKSLMLFGGPDVRKIILKVQADEAHVLGNRYQAAVQLLDEYFVPRVSKSYERQKFRQMLPGPNEKLDTFVIRLRKQASYCDFGDQADGMVVDQVIATTKNQQLRRKCLEKDHTLDQLVALGRTLESVDHQLATWETGNKPSPEPPKLKAEATDESIMKINSEQYHPRSKYQPRPRCTRCDSRHLSTDPACPAKSEKCRSCGVVGHFARCCFLKKKKTGPPETPRKNKKRFVREVCETGADGENNEVFNLFHLGSKRTVKIKVGGVLLTFVIDTGADEDILSEGDWRTLKRIGFDAYAVTKGSSKTFNSYGSTKPLTVLGEVETDVTFNKETLRTKFYVIRDGKCSLLSGNTAVKLGLVKFLYEANNDAFPCMKGM</sequence>
<evidence type="ECO:0000256" key="1">
    <source>
        <dbReference type="ARBA" id="ARBA00022801"/>
    </source>
</evidence>
<organism evidence="3 4">
    <name type="scientific">Aedes albopictus</name>
    <name type="common">Asian tiger mosquito</name>
    <name type="synonym">Stegomyia albopicta</name>
    <dbReference type="NCBI Taxonomy" id="7160"/>
    <lineage>
        <taxon>Eukaryota</taxon>
        <taxon>Metazoa</taxon>
        <taxon>Ecdysozoa</taxon>
        <taxon>Arthropoda</taxon>
        <taxon>Hexapoda</taxon>
        <taxon>Insecta</taxon>
        <taxon>Pterygota</taxon>
        <taxon>Neoptera</taxon>
        <taxon>Endopterygota</taxon>
        <taxon>Diptera</taxon>
        <taxon>Nematocera</taxon>
        <taxon>Culicoidea</taxon>
        <taxon>Culicidae</taxon>
        <taxon>Culicinae</taxon>
        <taxon>Aedini</taxon>
        <taxon>Aedes</taxon>
        <taxon>Stegomyia</taxon>
    </lineage>
</organism>
<feature type="domain" description="Peptidase A2" evidence="2">
    <location>
        <begin position="314"/>
        <end position="332"/>
    </location>
</feature>
<dbReference type="InterPro" id="IPR021109">
    <property type="entry name" value="Peptidase_aspartic_dom_sf"/>
</dbReference>
<evidence type="ECO:0000313" key="4">
    <source>
        <dbReference type="Proteomes" id="UP000069940"/>
    </source>
</evidence>
<dbReference type="Gene3D" id="2.40.70.10">
    <property type="entry name" value="Acid Proteases"/>
    <property type="match status" value="1"/>
</dbReference>
<evidence type="ECO:0000259" key="2">
    <source>
        <dbReference type="PROSITE" id="PS50175"/>
    </source>
</evidence>
<name>A0ABM1XTK5_AEDAL</name>
<dbReference type="Proteomes" id="UP000069940">
    <property type="component" value="Unassembled WGS sequence"/>
</dbReference>
<accession>A0ABM1XTK5</accession>
<keyword evidence="4" id="KW-1185">Reference proteome</keyword>
<dbReference type="RefSeq" id="XP_029709458.1">
    <property type="nucleotide sequence ID" value="XM_029853598.2"/>
</dbReference>
<dbReference type="PANTHER" id="PTHR33198:SF20">
    <property type="entry name" value="RETROTRANSPOSON GAG DOMAIN-CONTAINING PROTEIN"/>
    <property type="match status" value="1"/>
</dbReference>
<evidence type="ECO:0000313" key="3">
    <source>
        <dbReference type="EnsemblMetazoa" id="AALFPA23_002728.P2713"/>
    </source>
</evidence>
<dbReference type="InterPro" id="IPR001995">
    <property type="entry name" value="Peptidase_A2_cat"/>
</dbReference>
<dbReference type="PROSITE" id="PS50175">
    <property type="entry name" value="ASP_PROT_RETROV"/>
    <property type="match status" value="1"/>
</dbReference>
<dbReference type="PANTHER" id="PTHR33198">
    <property type="entry name" value="ANK_REP_REGION DOMAIN-CONTAINING PROTEIN-RELATED"/>
    <property type="match status" value="1"/>
</dbReference>
<reference evidence="3" key="2">
    <citation type="submission" date="2025-05" db="UniProtKB">
        <authorList>
            <consortium name="EnsemblMetazoa"/>
        </authorList>
    </citation>
    <scope>IDENTIFICATION</scope>
    <source>
        <strain evidence="3">Foshan</strain>
    </source>
</reference>